<evidence type="ECO:0000313" key="4">
    <source>
        <dbReference type="EMBL" id="ABW02741.1"/>
    </source>
</evidence>
<keyword evidence="5" id="KW-1185">Reference proteome</keyword>
<dbReference type="GeneID" id="5708848"/>
<dbReference type="InterPro" id="IPR054868">
    <property type="entry name" value="archin_ph_syn"/>
</dbReference>
<dbReference type="Proteomes" id="UP000001137">
    <property type="component" value="Chromosome"/>
</dbReference>
<evidence type="ECO:0000256" key="2">
    <source>
        <dbReference type="RuleBase" id="RU003750"/>
    </source>
</evidence>
<comment type="similarity">
    <text evidence="2">Belongs to the CDP-alcohol phosphatidyltransferase class-I family.</text>
</comment>
<dbReference type="InterPro" id="IPR000462">
    <property type="entry name" value="CDP-OH_P_trans"/>
</dbReference>
<name>A8MBK8_CALMQ</name>
<dbReference type="Pfam" id="PF01066">
    <property type="entry name" value="CDP-OH_P_transf"/>
    <property type="match status" value="1"/>
</dbReference>
<proteinExistence type="inferred from homology"/>
<dbReference type="InterPro" id="IPR043130">
    <property type="entry name" value="CDP-OH_PTrfase_TM_dom"/>
</dbReference>
<evidence type="ECO:0000256" key="1">
    <source>
        <dbReference type="ARBA" id="ARBA00022679"/>
    </source>
</evidence>
<dbReference type="STRING" id="397948.Cmaq_1924"/>
<evidence type="ECO:0000256" key="3">
    <source>
        <dbReference type="SAM" id="Phobius"/>
    </source>
</evidence>
<dbReference type="eggNOG" id="arCOG00670">
    <property type="taxonomic scope" value="Archaea"/>
</dbReference>
<organism evidence="4 5">
    <name type="scientific">Caldivirga maquilingensis (strain ATCC 700844 / DSM 13496 / JCM 10307 / IC-167)</name>
    <dbReference type="NCBI Taxonomy" id="397948"/>
    <lineage>
        <taxon>Archaea</taxon>
        <taxon>Thermoproteota</taxon>
        <taxon>Thermoprotei</taxon>
        <taxon>Thermoproteales</taxon>
        <taxon>Thermoproteaceae</taxon>
        <taxon>Caldivirga</taxon>
    </lineage>
</organism>
<dbReference type="HOGENOM" id="CLU_080384_1_0_2"/>
<gene>
    <name evidence="4" type="ordered locus">Cmaq_1924</name>
</gene>
<dbReference type="GO" id="GO:0008654">
    <property type="term" value="P:phospholipid biosynthetic process"/>
    <property type="evidence" value="ECO:0007669"/>
    <property type="project" value="InterPro"/>
</dbReference>
<sequence>MIGRIKSTLEHILERIAPMLPRNPNLLTVIGLLVSLLSIPIALIKQYPILLPIVILASGFFDAVDGLSARFNKMVTNSGAFLDSALDRFEDSAIIMAVAVLSGLNTTIMLEAYIAVVGSLLTSYMRARAESLGLRMLGVGFFERPERLIYLFALTLIYALIRSNTILIYGMGLFALITLATAIQRTIIAYRLLNKDKNQ</sequence>
<dbReference type="GO" id="GO:0016020">
    <property type="term" value="C:membrane"/>
    <property type="evidence" value="ECO:0007669"/>
    <property type="project" value="InterPro"/>
</dbReference>
<dbReference type="RefSeq" id="WP_012186960.1">
    <property type="nucleotide sequence ID" value="NC_009954.1"/>
</dbReference>
<evidence type="ECO:0000313" key="5">
    <source>
        <dbReference type="Proteomes" id="UP000001137"/>
    </source>
</evidence>
<dbReference type="OrthoDB" id="9904at2157"/>
<protein>
    <submittedName>
        <fullName evidence="4">CDP-alcohol phosphatidyltransferase</fullName>
    </submittedName>
</protein>
<accession>A8MBK8</accession>
<feature type="transmembrane region" description="Helical" evidence="3">
    <location>
        <begin position="88"/>
        <end position="104"/>
    </location>
</feature>
<keyword evidence="3" id="KW-1133">Transmembrane helix</keyword>
<feature type="transmembrane region" description="Helical" evidence="3">
    <location>
        <begin position="25"/>
        <end position="43"/>
    </location>
</feature>
<feature type="transmembrane region" description="Helical" evidence="3">
    <location>
        <begin position="49"/>
        <end position="67"/>
    </location>
</feature>
<dbReference type="InterPro" id="IPR048254">
    <property type="entry name" value="CDP_ALCOHOL_P_TRANSF_CS"/>
</dbReference>
<keyword evidence="3" id="KW-0812">Transmembrane</keyword>
<dbReference type="PROSITE" id="PS00379">
    <property type="entry name" value="CDP_ALCOHOL_P_TRANSF"/>
    <property type="match status" value="1"/>
</dbReference>
<dbReference type="Gene3D" id="1.20.120.1760">
    <property type="match status" value="1"/>
</dbReference>
<dbReference type="KEGG" id="cma:Cmaq_1924"/>
<feature type="transmembrane region" description="Helical" evidence="3">
    <location>
        <begin position="173"/>
        <end position="193"/>
    </location>
</feature>
<dbReference type="NCBIfam" id="NF040950">
    <property type="entry name" value="archin_ph_syn"/>
    <property type="match status" value="1"/>
</dbReference>
<keyword evidence="3" id="KW-0472">Membrane</keyword>
<dbReference type="AlphaFoldDB" id="A8MBK8"/>
<dbReference type="EMBL" id="CP000852">
    <property type="protein sequence ID" value="ABW02741.1"/>
    <property type="molecule type" value="Genomic_DNA"/>
</dbReference>
<reference evidence="4 5" key="1">
    <citation type="submission" date="2007-10" db="EMBL/GenBank/DDBJ databases">
        <title>Complete sequence of Caldivirga maquilingensis IC-167.</title>
        <authorList>
            <consortium name="US DOE Joint Genome Institute"/>
            <person name="Copeland A."/>
            <person name="Lucas S."/>
            <person name="Lapidus A."/>
            <person name="Barry K."/>
            <person name="Glavina del Rio T."/>
            <person name="Dalin E."/>
            <person name="Tice H."/>
            <person name="Pitluck S."/>
            <person name="Saunders E."/>
            <person name="Brettin T."/>
            <person name="Bruce D."/>
            <person name="Detter J.C."/>
            <person name="Han C."/>
            <person name="Schmutz J."/>
            <person name="Larimer F."/>
            <person name="Land M."/>
            <person name="Hauser L."/>
            <person name="Kyrpides N."/>
            <person name="Ivanova N."/>
            <person name="Biddle J.F."/>
            <person name="Zhang Z."/>
            <person name="Fitz-Gibbon S.T."/>
            <person name="Lowe T.M."/>
            <person name="Saltikov C."/>
            <person name="House C.H."/>
            <person name="Richardson P."/>
        </authorList>
    </citation>
    <scope>NUCLEOTIDE SEQUENCE [LARGE SCALE GENOMIC DNA]</scope>
    <source>
        <strain evidence="5">ATCC 700844 / DSM 13496 / JCM 10307 / IC-167</strain>
    </source>
</reference>
<dbReference type="GO" id="GO:0016780">
    <property type="term" value="F:phosphotransferase activity, for other substituted phosphate groups"/>
    <property type="evidence" value="ECO:0007669"/>
    <property type="project" value="InterPro"/>
</dbReference>
<keyword evidence="1 2" id="KW-0808">Transferase</keyword>
<feature type="transmembrane region" description="Helical" evidence="3">
    <location>
        <begin position="148"/>
        <end position="167"/>
    </location>
</feature>